<sequence length="119" mass="14315">MKSRHGALSFRVLLLRYPVRWLSFRPFNRRVEQQEMDANVSSGFYNLRDGKRRRQCKHEEKAKKRHFGSCCFTYIMYAYLFRRSIFKRIMRSTSLDVMTNASVFCGDYSHKLSGRDINR</sequence>
<keyword evidence="2" id="KW-1185">Reference proteome</keyword>
<gene>
    <name evidence="1" type="ORF">CEXT_522991</name>
</gene>
<name>A0AAV4P6L8_CAEEX</name>
<dbReference type="EMBL" id="BPLR01004179">
    <property type="protein sequence ID" value="GIX93002.1"/>
    <property type="molecule type" value="Genomic_DNA"/>
</dbReference>
<dbReference type="Proteomes" id="UP001054945">
    <property type="component" value="Unassembled WGS sequence"/>
</dbReference>
<proteinExistence type="predicted"/>
<comment type="caution">
    <text evidence="1">The sequence shown here is derived from an EMBL/GenBank/DDBJ whole genome shotgun (WGS) entry which is preliminary data.</text>
</comment>
<organism evidence="1 2">
    <name type="scientific">Caerostris extrusa</name>
    <name type="common">Bark spider</name>
    <name type="synonym">Caerostris bankana</name>
    <dbReference type="NCBI Taxonomy" id="172846"/>
    <lineage>
        <taxon>Eukaryota</taxon>
        <taxon>Metazoa</taxon>
        <taxon>Ecdysozoa</taxon>
        <taxon>Arthropoda</taxon>
        <taxon>Chelicerata</taxon>
        <taxon>Arachnida</taxon>
        <taxon>Araneae</taxon>
        <taxon>Araneomorphae</taxon>
        <taxon>Entelegynae</taxon>
        <taxon>Araneoidea</taxon>
        <taxon>Araneidae</taxon>
        <taxon>Caerostris</taxon>
    </lineage>
</organism>
<protein>
    <submittedName>
        <fullName evidence="1">Uncharacterized protein</fullName>
    </submittedName>
</protein>
<evidence type="ECO:0000313" key="1">
    <source>
        <dbReference type="EMBL" id="GIX93002.1"/>
    </source>
</evidence>
<evidence type="ECO:0000313" key="2">
    <source>
        <dbReference type="Proteomes" id="UP001054945"/>
    </source>
</evidence>
<reference evidence="1 2" key="1">
    <citation type="submission" date="2021-06" db="EMBL/GenBank/DDBJ databases">
        <title>Caerostris extrusa draft genome.</title>
        <authorList>
            <person name="Kono N."/>
            <person name="Arakawa K."/>
        </authorList>
    </citation>
    <scope>NUCLEOTIDE SEQUENCE [LARGE SCALE GENOMIC DNA]</scope>
</reference>
<dbReference type="AlphaFoldDB" id="A0AAV4P6L8"/>
<accession>A0AAV4P6L8</accession>